<comment type="caution">
    <text evidence="1">The sequence shown here is derived from an EMBL/GenBank/DDBJ whole genome shotgun (WGS) entry which is preliminary data.</text>
</comment>
<dbReference type="AlphaFoldDB" id="A0A1G1YV87"/>
<proteinExistence type="predicted"/>
<gene>
    <name evidence="1" type="ORF">A2Y84_00995</name>
</gene>
<protein>
    <recommendedName>
        <fullName evidence="3">DUF4258 domain-containing protein</fullName>
    </recommendedName>
</protein>
<reference evidence="1 2" key="1">
    <citation type="journal article" date="2016" name="Nat. Commun.">
        <title>Thousands of microbial genomes shed light on interconnected biogeochemical processes in an aquifer system.</title>
        <authorList>
            <person name="Anantharaman K."/>
            <person name="Brown C.T."/>
            <person name="Hug L.A."/>
            <person name="Sharon I."/>
            <person name="Castelle C.J."/>
            <person name="Probst A.J."/>
            <person name="Thomas B.C."/>
            <person name="Singh A."/>
            <person name="Wilkins M.J."/>
            <person name="Karaoz U."/>
            <person name="Brodie E.L."/>
            <person name="Williams K.H."/>
            <person name="Hubbard S.S."/>
            <person name="Banfield J.F."/>
        </authorList>
    </citation>
    <scope>NUCLEOTIDE SEQUENCE [LARGE SCALE GENOMIC DNA]</scope>
</reference>
<sequence>MRDLFWTNHAQAKMHYYRLSEARVKRVIKSPERVEEGIAEKTIALMQLAGTHKRKHEIWVMVADTPKKRRVVSAWRYPGRTKPGEPLPEGIMKEFREAGYGTSWVK</sequence>
<dbReference type="Proteomes" id="UP000177062">
    <property type="component" value="Unassembled WGS sequence"/>
</dbReference>
<evidence type="ECO:0008006" key="3">
    <source>
        <dbReference type="Google" id="ProtNLM"/>
    </source>
</evidence>
<name>A0A1G1YV87_9BACT</name>
<organism evidence="1 2">
    <name type="scientific">Candidatus Colwellbacteria bacterium RBG_13_48_8</name>
    <dbReference type="NCBI Taxonomy" id="1797685"/>
    <lineage>
        <taxon>Bacteria</taxon>
        <taxon>Candidatus Colwelliibacteriota</taxon>
    </lineage>
</organism>
<dbReference type="EMBL" id="MHIT01000029">
    <property type="protein sequence ID" value="OGY56308.1"/>
    <property type="molecule type" value="Genomic_DNA"/>
</dbReference>
<evidence type="ECO:0000313" key="2">
    <source>
        <dbReference type="Proteomes" id="UP000177062"/>
    </source>
</evidence>
<accession>A0A1G1YV87</accession>
<evidence type="ECO:0000313" key="1">
    <source>
        <dbReference type="EMBL" id="OGY56308.1"/>
    </source>
</evidence>